<sequence length="226" mass="25243">METNERVEVIIELFREGHSAEEIADLLGYKGKGGVSGYMRRHGYRWDWTIKNYVPDPLAKREPSENVAETAIHFDSSTSNLQKSVMDSKTLSVSNDLQASKEQQLENGNIFTETSNSLQVNDESNVVAFPNQTGQSSTTAPGPILPPELVQGLQEILQNKDKLLNMVTDRPQPLHMKRYRGPAVTKTVQIQAQLSERLTGFVNSTGYTVKDVVNKAVEEFLERYGG</sequence>
<comment type="caution">
    <text evidence="1">The sequence shown here is derived from an EMBL/GenBank/DDBJ whole genome shotgun (WGS) entry which is preliminary data.</text>
</comment>
<name>A0A9X3TPI6_9BACL</name>
<dbReference type="EMBL" id="JAPYYP010000006">
    <property type="protein sequence ID" value="MDA5108118.1"/>
    <property type="molecule type" value="Genomic_DNA"/>
</dbReference>
<dbReference type="RefSeq" id="WP_271139795.1">
    <property type="nucleotide sequence ID" value="NZ_JAPYYP010000006.1"/>
</dbReference>
<proteinExistence type="predicted"/>
<keyword evidence="2" id="KW-1185">Reference proteome</keyword>
<dbReference type="Proteomes" id="UP001151071">
    <property type="component" value="Unassembled WGS sequence"/>
</dbReference>
<organism evidence="1 2">
    <name type="scientific">Brevibacillus thermoruber</name>
    <dbReference type="NCBI Taxonomy" id="33942"/>
    <lineage>
        <taxon>Bacteria</taxon>
        <taxon>Bacillati</taxon>
        <taxon>Bacillota</taxon>
        <taxon>Bacilli</taxon>
        <taxon>Bacillales</taxon>
        <taxon>Paenibacillaceae</taxon>
        <taxon>Brevibacillus</taxon>
    </lineage>
</organism>
<gene>
    <name evidence="1" type="ORF">O3V59_07085</name>
</gene>
<evidence type="ECO:0000313" key="2">
    <source>
        <dbReference type="Proteomes" id="UP001151071"/>
    </source>
</evidence>
<reference evidence="1" key="1">
    <citation type="submission" date="2022-12" db="EMBL/GenBank/DDBJ databases">
        <title>Draft genome sequence of the thermophilic strain Brevibacillus thermoruber HT42, isolated from Los Humeros, Puebla, Mexico, with biotechnological potential.</title>
        <authorList>
            <person name="Lara Sanchez J."/>
            <person name="Solis Palacios R."/>
            <person name="Bustos Baena A.S."/>
            <person name="Ruz Baez A.E."/>
            <person name="Espinosa Luna G."/>
            <person name="Oliart Ros R.M."/>
        </authorList>
    </citation>
    <scope>NUCLEOTIDE SEQUENCE</scope>
    <source>
        <strain evidence="1">HT42</strain>
    </source>
</reference>
<protein>
    <submittedName>
        <fullName evidence="1">Helix-turn-helix domain containing protein</fullName>
    </submittedName>
</protein>
<evidence type="ECO:0000313" key="1">
    <source>
        <dbReference type="EMBL" id="MDA5108118.1"/>
    </source>
</evidence>
<accession>A0A9X3TPI6</accession>
<dbReference type="AlphaFoldDB" id="A0A9X3TPI6"/>